<dbReference type="EMBL" id="JAFBED010000002">
    <property type="protein sequence ID" value="MBM7618931.1"/>
    <property type="molecule type" value="Genomic_DNA"/>
</dbReference>
<feature type="domain" description="Endoribonuclease YicC-like C-terminal" evidence="7">
    <location>
        <begin position="179"/>
        <end position="294"/>
    </location>
</feature>
<evidence type="ECO:0000259" key="6">
    <source>
        <dbReference type="Pfam" id="PF03755"/>
    </source>
</evidence>
<dbReference type="InterPro" id="IPR013527">
    <property type="entry name" value="YicC-like_N"/>
</dbReference>
<dbReference type="Pfam" id="PF03755">
    <property type="entry name" value="YicC-like_N"/>
    <property type="match status" value="1"/>
</dbReference>
<comment type="similarity">
    <text evidence="5">Belongs to the YicC/YloC family.</text>
</comment>
<dbReference type="Pfam" id="PF08340">
    <property type="entry name" value="YicC-like_C"/>
    <property type="match status" value="1"/>
</dbReference>
<comment type="caution">
    <text evidence="8">The sequence shown here is derived from an EMBL/GenBank/DDBJ whole genome shotgun (WGS) entry which is preliminary data.</text>
</comment>
<dbReference type="InterPro" id="IPR013551">
    <property type="entry name" value="YicC-like_C"/>
</dbReference>
<evidence type="ECO:0000256" key="4">
    <source>
        <dbReference type="ARBA" id="ARBA00022801"/>
    </source>
</evidence>
<proteinExistence type="inferred from homology"/>
<evidence type="ECO:0000256" key="2">
    <source>
        <dbReference type="ARBA" id="ARBA00022722"/>
    </source>
</evidence>
<feature type="domain" description="Endoribonuclease YicC-like N-terminal" evidence="6">
    <location>
        <begin position="5"/>
        <end position="159"/>
    </location>
</feature>
<evidence type="ECO:0000313" key="9">
    <source>
        <dbReference type="Proteomes" id="UP000737402"/>
    </source>
</evidence>
<organism evidence="8 9">
    <name type="scientific">Sutcliffiella tianshenii</name>
    <dbReference type="NCBI Taxonomy" id="1463404"/>
    <lineage>
        <taxon>Bacteria</taxon>
        <taxon>Bacillati</taxon>
        <taxon>Bacillota</taxon>
        <taxon>Bacilli</taxon>
        <taxon>Bacillales</taxon>
        <taxon>Bacillaceae</taxon>
        <taxon>Sutcliffiella</taxon>
    </lineage>
</organism>
<protein>
    <submittedName>
        <fullName evidence="8">Uncharacterized protein (TIGR00255 family)</fullName>
    </submittedName>
</protein>
<evidence type="ECO:0000259" key="7">
    <source>
        <dbReference type="Pfam" id="PF08340"/>
    </source>
</evidence>
<evidence type="ECO:0000313" key="8">
    <source>
        <dbReference type="EMBL" id="MBM7618931.1"/>
    </source>
</evidence>
<gene>
    <name evidence="8" type="ORF">JOC95_000780</name>
</gene>
<evidence type="ECO:0000256" key="3">
    <source>
        <dbReference type="ARBA" id="ARBA00022759"/>
    </source>
</evidence>
<dbReference type="PANTHER" id="PTHR30636">
    <property type="entry name" value="UPF0701 PROTEIN YICC"/>
    <property type="match status" value="1"/>
</dbReference>
<sequence>MSMMVKSMTGFGRAETNAETYRILVEMKSVNHRFCEINIRMPKQFLSLEDKLKRVIISSIQRGRVEVFITIEGHGLAEKQVNVDWALLSGYMQSLQQVKDTYQISSSIQISDILKLENVFSVTEEETIHHELEESLTDNVHKATKQLVMMRSIEGEQLQKDIVEHISHIEQTAIELHSYAPIVVEAYRERLAKRLKEYVGSVIDEQRLVTEAAIFSDKADINEELKRIHSHIAQFRLSLESGDSIGRKLDFLVQELNREINTIGSKANDAKIANFVVEMKACIEKIKEQVQNIE</sequence>
<keyword evidence="2" id="KW-0540">Nuclease</keyword>
<evidence type="ECO:0000256" key="1">
    <source>
        <dbReference type="ARBA" id="ARBA00001968"/>
    </source>
</evidence>
<dbReference type="NCBIfam" id="TIGR00255">
    <property type="entry name" value="YicC/YloC family endoribonuclease"/>
    <property type="match status" value="1"/>
</dbReference>
<keyword evidence="9" id="KW-1185">Reference proteome</keyword>
<comment type="cofactor">
    <cofactor evidence="1">
        <name>a divalent metal cation</name>
        <dbReference type="ChEBI" id="CHEBI:60240"/>
    </cofactor>
</comment>
<dbReference type="InterPro" id="IPR005229">
    <property type="entry name" value="YicC/YloC-like"/>
</dbReference>
<reference evidence="8 9" key="1">
    <citation type="submission" date="2021-01" db="EMBL/GenBank/DDBJ databases">
        <title>Genomic Encyclopedia of Type Strains, Phase IV (KMG-IV): sequencing the most valuable type-strain genomes for metagenomic binning, comparative biology and taxonomic classification.</title>
        <authorList>
            <person name="Goeker M."/>
        </authorList>
    </citation>
    <scope>NUCLEOTIDE SEQUENCE [LARGE SCALE GENOMIC DNA]</scope>
    <source>
        <strain evidence="8 9">DSM 25879</strain>
    </source>
</reference>
<name>A0ABS2NW79_9BACI</name>
<keyword evidence="3" id="KW-0255">Endonuclease</keyword>
<accession>A0ABS2NW79</accession>
<dbReference type="PANTHER" id="PTHR30636:SF3">
    <property type="entry name" value="UPF0701 PROTEIN YICC"/>
    <property type="match status" value="1"/>
</dbReference>
<dbReference type="Proteomes" id="UP000737402">
    <property type="component" value="Unassembled WGS sequence"/>
</dbReference>
<keyword evidence="4" id="KW-0378">Hydrolase</keyword>
<evidence type="ECO:0000256" key="5">
    <source>
        <dbReference type="ARBA" id="ARBA00035648"/>
    </source>
</evidence>